<dbReference type="STRING" id="1965070.A0A3S3NN58"/>
<feature type="transmembrane region" description="Helical" evidence="11">
    <location>
        <begin position="85"/>
        <end position="107"/>
    </location>
</feature>
<keyword evidence="5 11" id="KW-1133">Transmembrane helix</keyword>
<dbReference type="Gene3D" id="1.20.1070.10">
    <property type="entry name" value="Rhodopsin 7-helix transmembrane proteins"/>
    <property type="match status" value="1"/>
</dbReference>
<accession>A0A3S3NN58</accession>
<name>A0A3S3NN58_9ACAR</name>
<dbReference type="OrthoDB" id="2101615at2759"/>
<organism evidence="15 16">
    <name type="scientific">Dinothrombium tinctorium</name>
    <dbReference type="NCBI Taxonomy" id="1965070"/>
    <lineage>
        <taxon>Eukaryota</taxon>
        <taxon>Metazoa</taxon>
        <taxon>Ecdysozoa</taxon>
        <taxon>Arthropoda</taxon>
        <taxon>Chelicerata</taxon>
        <taxon>Arachnida</taxon>
        <taxon>Acari</taxon>
        <taxon>Acariformes</taxon>
        <taxon>Trombidiformes</taxon>
        <taxon>Prostigmata</taxon>
        <taxon>Anystina</taxon>
        <taxon>Parasitengona</taxon>
        <taxon>Trombidioidea</taxon>
        <taxon>Trombidiidae</taxon>
        <taxon>Dinothrombium</taxon>
    </lineage>
</organism>
<evidence type="ECO:0000259" key="12">
    <source>
        <dbReference type="PROSITE" id="PS50262"/>
    </source>
</evidence>
<evidence type="ECO:0000256" key="1">
    <source>
        <dbReference type="ARBA" id="ARBA00004651"/>
    </source>
</evidence>
<keyword evidence="6 10" id="KW-0297">G-protein coupled receptor</keyword>
<keyword evidence="3" id="KW-1003">Cell membrane</keyword>
<dbReference type="GO" id="GO:0005886">
    <property type="term" value="C:plasma membrane"/>
    <property type="evidence" value="ECO:0007669"/>
    <property type="project" value="UniProtKB-SubCell"/>
</dbReference>
<reference evidence="15" key="2">
    <citation type="submission" date="2018-11" db="EMBL/GenBank/DDBJ databases">
        <title>Trombidioid mite genomics.</title>
        <authorList>
            <person name="Dong X."/>
        </authorList>
    </citation>
    <scope>NUCLEOTIDE SEQUENCE</scope>
    <source>
        <strain evidence="15">UoL-WK</strain>
    </source>
</reference>
<evidence type="ECO:0000256" key="7">
    <source>
        <dbReference type="ARBA" id="ARBA00023136"/>
    </source>
</evidence>
<dbReference type="EMBL" id="NCKU01007244">
    <property type="protein sequence ID" value="RWS02782.1"/>
    <property type="molecule type" value="Genomic_DNA"/>
</dbReference>
<feature type="transmembrane region" description="Helical" evidence="11">
    <location>
        <begin position="187"/>
        <end position="207"/>
    </location>
</feature>
<dbReference type="PANTHER" id="PTHR24229:SF40">
    <property type="entry name" value="ALLATOSTATIN C RECEPTOR 1-RELATED"/>
    <property type="match status" value="1"/>
</dbReference>
<feature type="transmembrane region" description="Helical" evidence="11">
    <location>
        <begin position="144"/>
        <end position="166"/>
    </location>
</feature>
<reference evidence="15 16" key="1">
    <citation type="journal article" date="2018" name="Gigascience">
        <title>Genomes of trombidid mites reveal novel predicted allergens and laterally-transferred genes associated with secondary metabolism.</title>
        <authorList>
            <person name="Dong X."/>
            <person name="Chaisiri K."/>
            <person name="Xia D."/>
            <person name="Armstrong S.D."/>
            <person name="Fang Y."/>
            <person name="Donnelly M.J."/>
            <person name="Kadowaki T."/>
            <person name="McGarry J.W."/>
            <person name="Darby A.C."/>
            <person name="Makepeace B.L."/>
        </authorList>
    </citation>
    <scope>NUCLEOTIDE SEQUENCE [LARGE SCALE GENOMIC DNA]</scope>
    <source>
        <strain evidence="15">UoL-WK</strain>
    </source>
</reference>
<dbReference type="EMBL" id="NCKU01009189">
    <property type="protein sequence ID" value="RWS01443.1"/>
    <property type="molecule type" value="Genomic_DNA"/>
</dbReference>
<evidence type="ECO:0000313" key="14">
    <source>
        <dbReference type="EMBL" id="RWS02781.1"/>
    </source>
</evidence>
<evidence type="ECO:0000256" key="5">
    <source>
        <dbReference type="ARBA" id="ARBA00022989"/>
    </source>
</evidence>
<dbReference type="GO" id="GO:0004930">
    <property type="term" value="F:G protein-coupled receptor activity"/>
    <property type="evidence" value="ECO:0007669"/>
    <property type="project" value="UniProtKB-KW"/>
</dbReference>
<evidence type="ECO:0000256" key="4">
    <source>
        <dbReference type="ARBA" id="ARBA00022692"/>
    </source>
</evidence>
<dbReference type="PANTHER" id="PTHR24229">
    <property type="entry name" value="NEUROPEPTIDES RECEPTOR"/>
    <property type="match status" value="1"/>
</dbReference>
<keyword evidence="16" id="KW-1185">Reference proteome</keyword>
<dbReference type="EMBL" id="NCKU01007246">
    <property type="protein sequence ID" value="RWS02781.1"/>
    <property type="molecule type" value="Genomic_DNA"/>
</dbReference>
<evidence type="ECO:0000256" key="11">
    <source>
        <dbReference type="SAM" id="Phobius"/>
    </source>
</evidence>
<feature type="domain" description="G-protein coupled receptors family 1 profile" evidence="12">
    <location>
        <begin position="1"/>
        <end position="247"/>
    </location>
</feature>
<evidence type="ECO:0000313" key="16">
    <source>
        <dbReference type="Proteomes" id="UP000285301"/>
    </source>
</evidence>
<evidence type="ECO:0000313" key="13">
    <source>
        <dbReference type="EMBL" id="RWS01443.1"/>
    </source>
</evidence>
<comment type="subcellular location">
    <subcellularLocation>
        <location evidence="1">Cell membrane</location>
        <topology evidence="1">Multi-pass membrane protein</topology>
    </subcellularLocation>
</comment>
<feature type="transmembrane region" description="Helical" evidence="11">
    <location>
        <begin position="227"/>
        <end position="250"/>
    </location>
</feature>
<comment type="similarity">
    <text evidence="2 10">Belongs to the G-protein coupled receptor 1 family.</text>
</comment>
<evidence type="ECO:0000313" key="15">
    <source>
        <dbReference type="EMBL" id="RWS02782.1"/>
    </source>
</evidence>
<evidence type="ECO:0000256" key="9">
    <source>
        <dbReference type="ARBA" id="ARBA00023224"/>
    </source>
</evidence>
<dbReference type="AlphaFoldDB" id="A0A3S3NN58"/>
<comment type="caution">
    <text evidence="15">The sequence shown here is derived from an EMBL/GenBank/DDBJ whole genome shotgun (WGS) entry which is preliminary data.</text>
</comment>
<keyword evidence="9 10" id="KW-0807">Transducer</keyword>
<dbReference type="GO" id="GO:0043005">
    <property type="term" value="C:neuron projection"/>
    <property type="evidence" value="ECO:0007669"/>
    <property type="project" value="TreeGrafter"/>
</dbReference>
<sequence>MQNAANMFILNLSIADLLFLARLPILVTQEITSHWPFGLLACKAYRSLMLSANTASCFLITLISFERYFAVCKPFKVTKLRDKKIASVCCLLIWIVSFLFRIPSLIYSKSISYTNHSTNETWTKCRTDWPKSIRLATFFVNVSIGYFIPCLIVIFLYVLIVIRLAIYERFNSTLSFHTAWSDNFKKVTKVSLTIITCYIICWTPYWIIKCVSVFMPKGADVFTSLNLTLKICLIFLFLQSAINPLLYIMLGFNFKVCLKLLFSRRNSVQTSSLQNRY</sequence>
<feature type="transmembrane region" description="Helical" evidence="11">
    <location>
        <begin position="7"/>
        <end position="27"/>
    </location>
</feature>
<dbReference type="SUPFAM" id="SSF81321">
    <property type="entry name" value="Family A G protein-coupled receptor-like"/>
    <property type="match status" value="1"/>
</dbReference>
<proteinExistence type="inferred from homology"/>
<dbReference type="GO" id="GO:0042277">
    <property type="term" value="F:peptide binding"/>
    <property type="evidence" value="ECO:0007669"/>
    <property type="project" value="TreeGrafter"/>
</dbReference>
<protein>
    <submittedName>
        <fullName evidence="15">Somatostatin receptor type 2-like protein</fullName>
    </submittedName>
</protein>
<dbReference type="Pfam" id="PF00001">
    <property type="entry name" value="7tm_1"/>
    <property type="match status" value="1"/>
</dbReference>
<feature type="transmembrane region" description="Helical" evidence="11">
    <location>
        <begin position="47"/>
        <end position="65"/>
    </location>
</feature>
<evidence type="ECO:0000256" key="6">
    <source>
        <dbReference type="ARBA" id="ARBA00023040"/>
    </source>
</evidence>
<evidence type="ECO:0000256" key="3">
    <source>
        <dbReference type="ARBA" id="ARBA00022475"/>
    </source>
</evidence>
<evidence type="ECO:0000256" key="8">
    <source>
        <dbReference type="ARBA" id="ARBA00023170"/>
    </source>
</evidence>
<dbReference type="PRINTS" id="PR00237">
    <property type="entry name" value="GPCRRHODOPSN"/>
</dbReference>
<keyword evidence="7 11" id="KW-0472">Membrane</keyword>
<dbReference type="Proteomes" id="UP000285301">
    <property type="component" value="Unassembled WGS sequence"/>
</dbReference>
<evidence type="ECO:0000256" key="10">
    <source>
        <dbReference type="RuleBase" id="RU000688"/>
    </source>
</evidence>
<dbReference type="InterPro" id="IPR000276">
    <property type="entry name" value="GPCR_Rhodpsn"/>
</dbReference>
<dbReference type="InterPro" id="IPR017452">
    <property type="entry name" value="GPCR_Rhodpsn_7TM"/>
</dbReference>
<evidence type="ECO:0000256" key="2">
    <source>
        <dbReference type="ARBA" id="ARBA00010663"/>
    </source>
</evidence>
<dbReference type="PROSITE" id="PS50262">
    <property type="entry name" value="G_PROTEIN_RECEP_F1_2"/>
    <property type="match status" value="1"/>
</dbReference>
<gene>
    <name evidence="15" type="ORF">B4U79_03703</name>
    <name evidence="13" type="ORF">B4U79_06439</name>
    <name evidence="14" type="ORF">B4U79_11190</name>
</gene>
<keyword evidence="4 10" id="KW-0812">Transmembrane</keyword>
<keyword evidence="8 10" id="KW-0675">Receptor</keyword>
<dbReference type="PROSITE" id="PS00237">
    <property type="entry name" value="G_PROTEIN_RECEP_F1_1"/>
    <property type="match status" value="1"/>
</dbReference>